<keyword evidence="2" id="KW-1185">Reference proteome</keyword>
<organism evidence="1 2">
    <name type="scientific">Leifsonia poae</name>
    <dbReference type="NCBI Taxonomy" id="110933"/>
    <lineage>
        <taxon>Bacteria</taxon>
        <taxon>Bacillati</taxon>
        <taxon>Actinomycetota</taxon>
        <taxon>Actinomycetes</taxon>
        <taxon>Micrococcales</taxon>
        <taxon>Microbacteriaceae</taxon>
        <taxon>Leifsonia</taxon>
    </lineage>
</organism>
<sequence length="168" mass="18251">MTVIVTENEWSPAPGSLPADPEVGVVYVIPTRRSVAEEGVPRYTDQVRFLPKAARAVGAPVTFSMPEGSRRYLQEFSGDPDQWALGLAVLGMANEWLIFTVGQFIDLMRDRQGWTAEQAQRRPLKVSVVELDESAGISRTITAEGEAADVIDALRELQSGSSSGDAKS</sequence>
<proteinExistence type="predicted"/>
<comment type="caution">
    <text evidence="1">The sequence shown here is derived from an EMBL/GenBank/DDBJ whole genome shotgun (WGS) entry which is preliminary data.</text>
</comment>
<protein>
    <submittedName>
        <fullName evidence="1">Uncharacterized protein</fullName>
    </submittedName>
</protein>
<evidence type="ECO:0000313" key="2">
    <source>
        <dbReference type="Proteomes" id="UP001142372"/>
    </source>
</evidence>
<dbReference type="AlphaFoldDB" id="A0A9W6H7F3"/>
<reference evidence="1" key="2">
    <citation type="submission" date="2023-01" db="EMBL/GenBank/DDBJ databases">
        <authorList>
            <person name="Sun Q."/>
            <person name="Evtushenko L."/>
        </authorList>
    </citation>
    <scope>NUCLEOTIDE SEQUENCE</scope>
    <source>
        <strain evidence="1">VKM Ac-1401</strain>
    </source>
</reference>
<dbReference type="RefSeq" id="WP_271175449.1">
    <property type="nucleotide sequence ID" value="NZ_BAAAJO010000001.1"/>
</dbReference>
<accession>A0A9W6H7F3</accession>
<gene>
    <name evidence="1" type="ORF">GCM10017584_03300</name>
</gene>
<dbReference type="Proteomes" id="UP001142372">
    <property type="component" value="Unassembled WGS sequence"/>
</dbReference>
<reference evidence="1" key="1">
    <citation type="journal article" date="2014" name="Int. J. Syst. Evol. Microbiol.">
        <title>Complete genome sequence of Corynebacterium casei LMG S-19264T (=DSM 44701T), isolated from a smear-ripened cheese.</title>
        <authorList>
            <consortium name="US DOE Joint Genome Institute (JGI-PGF)"/>
            <person name="Walter F."/>
            <person name="Albersmeier A."/>
            <person name="Kalinowski J."/>
            <person name="Ruckert C."/>
        </authorList>
    </citation>
    <scope>NUCLEOTIDE SEQUENCE</scope>
    <source>
        <strain evidence="1">VKM Ac-1401</strain>
    </source>
</reference>
<dbReference type="EMBL" id="BSEN01000001">
    <property type="protein sequence ID" value="GLJ74757.1"/>
    <property type="molecule type" value="Genomic_DNA"/>
</dbReference>
<evidence type="ECO:0000313" key="1">
    <source>
        <dbReference type="EMBL" id="GLJ74757.1"/>
    </source>
</evidence>
<name>A0A9W6H7F3_9MICO</name>